<dbReference type="OrthoDB" id="9795732at2"/>
<keyword evidence="7" id="KW-0732">Signal</keyword>
<keyword evidence="10" id="KW-1185">Reference proteome</keyword>
<feature type="transmembrane region" description="Helical" evidence="6">
    <location>
        <begin position="177"/>
        <end position="194"/>
    </location>
</feature>
<keyword evidence="2" id="KW-1003">Cell membrane</keyword>
<evidence type="ECO:0000256" key="7">
    <source>
        <dbReference type="SAM" id="SignalP"/>
    </source>
</evidence>
<feature type="transmembrane region" description="Helical" evidence="6">
    <location>
        <begin position="149"/>
        <end position="170"/>
    </location>
</feature>
<feature type="transmembrane region" description="Helical" evidence="6">
    <location>
        <begin position="206"/>
        <end position="224"/>
    </location>
</feature>
<protein>
    <submittedName>
        <fullName evidence="9">DMT(Drug/metabolite transporter) superfamily permease</fullName>
    </submittedName>
</protein>
<dbReference type="Proteomes" id="UP000011721">
    <property type="component" value="Chromosome"/>
</dbReference>
<feature type="signal peptide" evidence="7">
    <location>
        <begin position="1"/>
        <end position="19"/>
    </location>
</feature>
<feature type="domain" description="EamA" evidence="8">
    <location>
        <begin position="149"/>
        <end position="274"/>
    </location>
</feature>
<sequence>MKYYLYAMGAILCWASLPAATGSGLTELSTEELMFFSFSSAAVFLYAQDVLLTRSFTVYIPNLKAILLGVWGIFIYHYIYYMALGRAPLAEGAILATTWSFWIVVFSSIILFRKLKISIVITAFAGMIGVGIVIASGKDLSFSGDYMQGYQLALACGLIWSSFSVALGHVRIPREPMTFFTIIAALLSALLYVLTMPHGVPSPKAIRAAVYLGCVPLGLSFFLWNRAVTRGNMVIIGFLSYLTPPLSVLLVALIHGTTVTSQVLLGMAIIIMASIGGRFALSHSGRRKKPLR</sequence>
<dbReference type="STRING" id="1167006.UWK_00169"/>
<comment type="subcellular location">
    <subcellularLocation>
        <location evidence="1">Cell membrane</location>
        <topology evidence="1">Multi-pass membrane protein</topology>
    </subcellularLocation>
</comment>
<evidence type="ECO:0000256" key="3">
    <source>
        <dbReference type="ARBA" id="ARBA00022692"/>
    </source>
</evidence>
<keyword evidence="3 6" id="KW-0812">Transmembrane</keyword>
<dbReference type="SUPFAM" id="SSF103481">
    <property type="entry name" value="Multidrug resistance efflux transporter EmrE"/>
    <property type="match status" value="2"/>
</dbReference>
<dbReference type="GO" id="GO:0005886">
    <property type="term" value="C:plasma membrane"/>
    <property type="evidence" value="ECO:0007669"/>
    <property type="project" value="UniProtKB-SubCell"/>
</dbReference>
<dbReference type="RefSeq" id="WP_015402455.1">
    <property type="nucleotide sequence ID" value="NC_020304.1"/>
</dbReference>
<dbReference type="AlphaFoldDB" id="M1PJS0"/>
<dbReference type="InterPro" id="IPR037185">
    <property type="entry name" value="EmrE-like"/>
</dbReference>
<evidence type="ECO:0000256" key="2">
    <source>
        <dbReference type="ARBA" id="ARBA00022475"/>
    </source>
</evidence>
<evidence type="ECO:0000256" key="1">
    <source>
        <dbReference type="ARBA" id="ARBA00004651"/>
    </source>
</evidence>
<keyword evidence="5 6" id="KW-0472">Membrane</keyword>
<dbReference type="KEGG" id="dsf:UWK_00169"/>
<dbReference type="PANTHER" id="PTHR42920">
    <property type="entry name" value="OS03G0707200 PROTEIN-RELATED"/>
    <property type="match status" value="1"/>
</dbReference>
<dbReference type="HOGENOM" id="CLU_067094_0_0_7"/>
<feature type="transmembrane region" description="Helical" evidence="6">
    <location>
        <begin position="93"/>
        <end position="112"/>
    </location>
</feature>
<feature type="transmembrane region" description="Helical" evidence="6">
    <location>
        <begin position="236"/>
        <end position="257"/>
    </location>
</feature>
<feature type="transmembrane region" description="Helical" evidence="6">
    <location>
        <begin position="119"/>
        <end position="137"/>
    </location>
</feature>
<feature type="transmembrane region" description="Helical" evidence="6">
    <location>
        <begin position="263"/>
        <end position="281"/>
    </location>
</feature>
<dbReference type="Pfam" id="PF00892">
    <property type="entry name" value="EamA"/>
    <property type="match status" value="2"/>
</dbReference>
<evidence type="ECO:0000259" key="8">
    <source>
        <dbReference type="Pfam" id="PF00892"/>
    </source>
</evidence>
<dbReference type="eggNOG" id="COG0697">
    <property type="taxonomic scope" value="Bacteria"/>
</dbReference>
<evidence type="ECO:0000256" key="5">
    <source>
        <dbReference type="ARBA" id="ARBA00023136"/>
    </source>
</evidence>
<dbReference type="PANTHER" id="PTHR42920:SF11">
    <property type="entry name" value="INNER MEMBRANE PROTEIN YTFF"/>
    <property type="match status" value="1"/>
</dbReference>
<evidence type="ECO:0000256" key="6">
    <source>
        <dbReference type="SAM" id="Phobius"/>
    </source>
</evidence>
<dbReference type="InterPro" id="IPR051258">
    <property type="entry name" value="Diverse_Substrate_Transporter"/>
</dbReference>
<name>M1PJS0_DESSD</name>
<feature type="chain" id="PRO_5004016472" evidence="7">
    <location>
        <begin position="20"/>
        <end position="292"/>
    </location>
</feature>
<evidence type="ECO:0000313" key="10">
    <source>
        <dbReference type="Proteomes" id="UP000011721"/>
    </source>
</evidence>
<dbReference type="InterPro" id="IPR000620">
    <property type="entry name" value="EamA_dom"/>
</dbReference>
<reference evidence="10" key="1">
    <citation type="journal article" date="2013" name="Stand. Genomic Sci.">
        <title>Complete genome sequence of Desulfocapsa sulfexigens, a marine deltaproteobacterium specialized in disproportionating inorganic sulfur compounds.</title>
        <authorList>
            <person name="Finster K.W."/>
            <person name="Kjeldsen K.U."/>
            <person name="Kube M."/>
            <person name="Reinhardt R."/>
            <person name="Mussmann M."/>
            <person name="Amann R."/>
            <person name="Schreiber L."/>
        </authorList>
    </citation>
    <scope>NUCLEOTIDE SEQUENCE [LARGE SCALE GENOMIC DNA]</scope>
    <source>
        <strain evidence="10">DSM 10523 / SB164P1</strain>
    </source>
</reference>
<feature type="domain" description="EamA" evidence="8">
    <location>
        <begin position="2"/>
        <end position="134"/>
    </location>
</feature>
<feature type="transmembrane region" description="Helical" evidence="6">
    <location>
        <begin position="63"/>
        <end position="81"/>
    </location>
</feature>
<evidence type="ECO:0000256" key="4">
    <source>
        <dbReference type="ARBA" id="ARBA00022989"/>
    </source>
</evidence>
<accession>M1PJS0</accession>
<gene>
    <name evidence="9" type="ordered locus">UWK_00169</name>
</gene>
<keyword evidence="4 6" id="KW-1133">Transmembrane helix</keyword>
<dbReference type="EMBL" id="CP003985">
    <property type="protein sequence ID" value="AGF76756.1"/>
    <property type="molecule type" value="Genomic_DNA"/>
</dbReference>
<organism evidence="9 10">
    <name type="scientific">Desulfocapsa sulfexigens (strain DSM 10523 / SB164P1)</name>
    <dbReference type="NCBI Taxonomy" id="1167006"/>
    <lineage>
        <taxon>Bacteria</taxon>
        <taxon>Pseudomonadati</taxon>
        <taxon>Thermodesulfobacteriota</taxon>
        <taxon>Desulfobulbia</taxon>
        <taxon>Desulfobulbales</taxon>
        <taxon>Desulfocapsaceae</taxon>
        <taxon>Desulfocapsa</taxon>
    </lineage>
</organism>
<evidence type="ECO:0000313" key="9">
    <source>
        <dbReference type="EMBL" id="AGF76756.1"/>
    </source>
</evidence>
<proteinExistence type="predicted"/>